<sequence length="369" mass="40745">MPLPPTRPLPLLLTLAVALLPLGSAVAGKITINDEANLNINLLLQPQAQFIKDGAPVGHVGTDFFLRRVRLLVFGNVTKRLSFFMETDQPNFGKDGNYNVDFFVQDAFASYEFVDKLWVDVGFLIAPLSRHNLQGAIALNTVDFHSNLIRFTPGVGKIWRDMGVQLRGFVGPLGFRAAILNGAEGTVREDAPAINPDDIPRGVAMVRWNFLTREEDLFFQGIYFTEKPHLSVGAGADYQPSAVATASGVHDSVAFSADVFLDWPMGNDQELVFQTGVYTYRQGMDSPQSGTGFLSELGYRIGHVEPLVSVEYFNSRVVAQDAFVVRPGFNLWFQKHTFNLKTEVAISRLGDISEADTGITGTAQLQFFY</sequence>
<dbReference type="Gene3D" id="2.40.160.10">
    <property type="entry name" value="Porin"/>
    <property type="match status" value="1"/>
</dbReference>
<comment type="caution">
    <text evidence="1">The sequence shown here is derived from an EMBL/GenBank/DDBJ whole genome shotgun (WGS) entry which is preliminary data.</text>
</comment>
<reference evidence="1 2" key="1">
    <citation type="submission" date="2019-06" db="EMBL/GenBank/DDBJ databases">
        <authorList>
            <person name="Livingstone P."/>
            <person name="Whitworth D."/>
        </authorList>
    </citation>
    <scope>NUCLEOTIDE SEQUENCE [LARGE SCALE GENOMIC DNA]</scope>
    <source>
        <strain evidence="1 2">AM401</strain>
    </source>
</reference>
<dbReference type="RefSeq" id="WP_141640703.1">
    <property type="nucleotide sequence ID" value="NZ_VIFM01000005.1"/>
</dbReference>
<accession>A0A540X919</accession>
<gene>
    <name evidence="1" type="ORF">FJV41_02175</name>
</gene>
<keyword evidence="2" id="KW-1185">Reference proteome</keyword>
<proteinExistence type="predicted"/>
<dbReference type="Proteomes" id="UP000315369">
    <property type="component" value="Unassembled WGS sequence"/>
</dbReference>
<dbReference type="OrthoDB" id="9528at2"/>
<evidence type="ECO:0008006" key="3">
    <source>
        <dbReference type="Google" id="ProtNLM"/>
    </source>
</evidence>
<name>A0A540X919_9BACT</name>
<evidence type="ECO:0000313" key="2">
    <source>
        <dbReference type="Proteomes" id="UP000315369"/>
    </source>
</evidence>
<evidence type="ECO:0000313" key="1">
    <source>
        <dbReference type="EMBL" id="TQF17618.1"/>
    </source>
</evidence>
<protein>
    <recommendedName>
        <fullName evidence="3">Phosphate-selective porin O and P</fullName>
    </recommendedName>
</protein>
<dbReference type="EMBL" id="VIFM01000005">
    <property type="protein sequence ID" value="TQF17618.1"/>
    <property type="molecule type" value="Genomic_DNA"/>
</dbReference>
<dbReference type="InterPro" id="IPR023614">
    <property type="entry name" value="Porin_dom_sf"/>
</dbReference>
<organism evidence="1 2">
    <name type="scientific">Myxococcus llanfairpwllgwyngyllgogerychwyrndrobwllllantysiliogogogochensis</name>
    <dbReference type="NCBI Taxonomy" id="2590453"/>
    <lineage>
        <taxon>Bacteria</taxon>
        <taxon>Pseudomonadati</taxon>
        <taxon>Myxococcota</taxon>
        <taxon>Myxococcia</taxon>
        <taxon>Myxococcales</taxon>
        <taxon>Cystobacterineae</taxon>
        <taxon>Myxococcaceae</taxon>
        <taxon>Myxococcus</taxon>
    </lineage>
</organism>
<dbReference type="AlphaFoldDB" id="A0A540X919"/>